<organism evidence="1 2">
    <name type="scientific">Zoogloea ramigera</name>
    <dbReference type="NCBI Taxonomy" id="350"/>
    <lineage>
        <taxon>Bacteria</taxon>
        <taxon>Pseudomonadati</taxon>
        <taxon>Pseudomonadota</taxon>
        <taxon>Betaproteobacteria</taxon>
        <taxon>Rhodocyclales</taxon>
        <taxon>Zoogloeaceae</taxon>
        <taxon>Zoogloea</taxon>
    </lineage>
</organism>
<comment type="caution">
    <text evidence="1">The sequence shown here is derived from an EMBL/GenBank/DDBJ whole genome shotgun (WGS) entry which is preliminary data.</text>
</comment>
<protein>
    <submittedName>
        <fullName evidence="1">Uncharacterized protein</fullName>
    </submittedName>
</protein>
<reference evidence="1 2" key="1">
    <citation type="submission" date="2019-06" db="EMBL/GenBank/DDBJ databases">
        <title>Whole genome shotgun sequence of Zoogloea ramigera NBRC 15342.</title>
        <authorList>
            <person name="Hosoyama A."/>
            <person name="Uohara A."/>
            <person name="Ohji S."/>
            <person name="Ichikawa N."/>
        </authorList>
    </citation>
    <scope>NUCLEOTIDE SEQUENCE [LARGE SCALE GENOMIC DNA]</scope>
    <source>
        <strain evidence="1 2">NBRC 15342</strain>
    </source>
</reference>
<name>A0A4Y4CX88_ZOORA</name>
<dbReference type="Proteomes" id="UP000318422">
    <property type="component" value="Unassembled WGS sequence"/>
</dbReference>
<evidence type="ECO:0000313" key="2">
    <source>
        <dbReference type="Proteomes" id="UP000318422"/>
    </source>
</evidence>
<gene>
    <name evidence="1" type="ORF">ZRA01_36110</name>
</gene>
<accession>A0A4Y4CX88</accession>
<dbReference type="RefSeq" id="WP_141354842.1">
    <property type="nucleotide sequence ID" value="NZ_BJNV01000096.1"/>
</dbReference>
<dbReference type="EMBL" id="BJNV01000096">
    <property type="protein sequence ID" value="GEC97538.1"/>
    <property type="molecule type" value="Genomic_DNA"/>
</dbReference>
<sequence length="99" mass="10735">MGALEHCRPPEAPVFDGETDARQQLLGLFGAERMKSVVGSCLRLGQMDFAGLVRLQANDPAAFSREYGAADDLLAWAQQVKGLADQIFIRVAAAKADWD</sequence>
<evidence type="ECO:0000313" key="1">
    <source>
        <dbReference type="EMBL" id="GEC97538.1"/>
    </source>
</evidence>
<proteinExistence type="predicted"/>
<dbReference type="AlphaFoldDB" id="A0A4Y4CX88"/>
<keyword evidence="2" id="KW-1185">Reference proteome</keyword>